<dbReference type="Pfam" id="PF01370">
    <property type="entry name" value="Epimerase"/>
    <property type="match status" value="1"/>
</dbReference>
<name>A0A1H5NA36_9MICO</name>
<dbReference type="Gene3D" id="3.40.50.720">
    <property type="entry name" value="NAD(P)-binding Rossmann-like Domain"/>
    <property type="match status" value="1"/>
</dbReference>
<dbReference type="InterPro" id="IPR036291">
    <property type="entry name" value="NAD(P)-bd_dom_sf"/>
</dbReference>
<evidence type="ECO:0000259" key="1">
    <source>
        <dbReference type="Pfam" id="PF01370"/>
    </source>
</evidence>
<dbReference type="Proteomes" id="UP000199220">
    <property type="component" value="Unassembled WGS sequence"/>
</dbReference>
<proteinExistence type="predicted"/>
<dbReference type="InterPro" id="IPR050177">
    <property type="entry name" value="Lipid_A_modif_metabolic_enz"/>
</dbReference>
<dbReference type="AlphaFoldDB" id="A0A1H5NA36"/>
<gene>
    <name evidence="2" type="ORF">SAMN04488554_4109</name>
</gene>
<reference evidence="3" key="1">
    <citation type="submission" date="2016-10" db="EMBL/GenBank/DDBJ databases">
        <authorList>
            <person name="Varghese N."/>
            <person name="Submissions S."/>
        </authorList>
    </citation>
    <scope>NUCLEOTIDE SEQUENCE [LARGE SCALE GENOMIC DNA]</scope>
    <source>
        <strain evidence="3">DSM 21368</strain>
    </source>
</reference>
<dbReference type="InterPro" id="IPR001509">
    <property type="entry name" value="Epimerase_deHydtase"/>
</dbReference>
<protein>
    <submittedName>
        <fullName evidence="2">Nucleoside-diphosphate-sugar epimerase</fullName>
    </submittedName>
</protein>
<evidence type="ECO:0000313" key="2">
    <source>
        <dbReference type="EMBL" id="SEE98364.1"/>
    </source>
</evidence>
<dbReference type="STRING" id="648782.SAMN04488554_4109"/>
<feature type="domain" description="NAD-dependent epimerase/dehydratase" evidence="1">
    <location>
        <begin position="11"/>
        <end position="234"/>
    </location>
</feature>
<accession>A0A1H5NA36</accession>
<dbReference type="SUPFAM" id="SSF51735">
    <property type="entry name" value="NAD(P)-binding Rossmann-fold domains"/>
    <property type="match status" value="1"/>
</dbReference>
<keyword evidence="3" id="KW-1185">Reference proteome</keyword>
<dbReference type="EMBL" id="FNTX01000002">
    <property type="protein sequence ID" value="SEE98364.1"/>
    <property type="molecule type" value="Genomic_DNA"/>
</dbReference>
<sequence length="351" mass="38143">MPNTIEPGTRVLVIGSSGFVGSHLDAAFGDLGVELVRFDLHPDPHGQHETIVGDVRDVEALTEAMAGCTAVLNLAAAHHDFGISTETFESVNVGGARAVCAAMEHHGITNLCFYSSVAVYGEHSEPPDETTVPTPVNDYGRTKLAAEAVYREWESTATDGAPRRALIVRPAVVFGPRNFANLYKLIRQIHTRRFLPVGPGSNRKSMCYVTNLVEAIAYLWSAPSRLPSGEVEVYNYADKPDQTSRETVTEVYRALGRREPAVRIPLAPALLAAKPFDMVGRVTGRDLPVTSARVRKLSESETAFEAARIREVGFVPSVTLPEGIARMVRWYLSEGSSATPVVHIPPAEVSR</sequence>
<evidence type="ECO:0000313" key="3">
    <source>
        <dbReference type="Proteomes" id="UP000199220"/>
    </source>
</evidence>
<organism evidence="2 3">
    <name type="scientific">Ruania alba</name>
    <dbReference type="NCBI Taxonomy" id="648782"/>
    <lineage>
        <taxon>Bacteria</taxon>
        <taxon>Bacillati</taxon>
        <taxon>Actinomycetota</taxon>
        <taxon>Actinomycetes</taxon>
        <taxon>Micrococcales</taxon>
        <taxon>Ruaniaceae</taxon>
        <taxon>Ruania</taxon>
    </lineage>
</organism>
<dbReference type="RefSeq" id="WP_175477257.1">
    <property type="nucleotide sequence ID" value="NZ_FNTX01000002.1"/>
</dbReference>
<dbReference type="PANTHER" id="PTHR43245">
    <property type="entry name" value="BIFUNCTIONAL POLYMYXIN RESISTANCE PROTEIN ARNA"/>
    <property type="match status" value="1"/>
</dbReference>